<feature type="transmembrane region" description="Helical" evidence="2">
    <location>
        <begin position="71"/>
        <end position="96"/>
    </location>
</feature>
<accession>A0ABN2KUN4</accession>
<keyword evidence="5" id="KW-1185">Reference proteome</keyword>
<feature type="domain" description="Protein-glutamine gamma-glutamyltransferase-like C-terminal" evidence="3">
    <location>
        <begin position="139"/>
        <end position="208"/>
    </location>
</feature>
<dbReference type="Proteomes" id="UP001501475">
    <property type="component" value="Unassembled WGS sequence"/>
</dbReference>
<feature type="region of interest" description="Disordered" evidence="1">
    <location>
        <begin position="39"/>
        <end position="59"/>
    </location>
</feature>
<sequence>MPTRPVWPFALVAALALVVIWVAAASPVFVVGEPYRTSGPTAPEASPTGFPTGPLPTGGPGTQIPFPVPDWVGWIINGGAVLALVLLALAVGRWLLRRRRPARRPAASTRTAADALLADAAAQLAVLGRGPAGDAIIACWQRLEDAIARAGTPAKEWETPTEVTQRVLSRYAVDPAALACLGALYREARFSAHSLGEPERRRAADALERIHAGLATSAGGTGGAAADRYGGR</sequence>
<proteinExistence type="predicted"/>
<keyword evidence="2" id="KW-1133">Transmembrane helix</keyword>
<keyword evidence="2" id="KW-0812">Transmembrane</keyword>
<evidence type="ECO:0000256" key="1">
    <source>
        <dbReference type="SAM" id="MobiDB-lite"/>
    </source>
</evidence>
<dbReference type="InterPro" id="IPR025403">
    <property type="entry name" value="TgpA-like_C"/>
</dbReference>
<keyword evidence="2" id="KW-0472">Membrane</keyword>
<evidence type="ECO:0000259" key="3">
    <source>
        <dbReference type="Pfam" id="PF13559"/>
    </source>
</evidence>
<dbReference type="EMBL" id="BAAAPN010000054">
    <property type="protein sequence ID" value="GAA1763931.1"/>
    <property type="molecule type" value="Genomic_DNA"/>
</dbReference>
<evidence type="ECO:0000256" key="2">
    <source>
        <dbReference type="SAM" id="Phobius"/>
    </source>
</evidence>
<comment type="caution">
    <text evidence="4">The sequence shown here is derived from an EMBL/GenBank/DDBJ whole genome shotgun (WGS) entry which is preliminary data.</text>
</comment>
<dbReference type="Pfam" id="PF13559">
    <property type="entry name" value="DUF4129"/>
    <property type="match status" value="1"/>
</dbReference>
<name>A0ABN2KUN4_9MICO</name>
<reference evidence="4 5" key="1">
    <citation type="journal article" date="2019" name="Int. J. Syst. Evol. Microbiol.">
        <title>The Global Catalogue of Microorganisms (GCM) 10K type strain sequencing project: providing services to taxonomists for standard genome sequencing and annotation.</title>
        <authorList>
            <consortium name="The Broad Institute Genomics Platform"/>
            <consortium name="The Broad Institute Genome Sequencing Center for Infectious Disease"/>
            <person name="Wu L."/>
            <person name="Ma J."/>
        </authorList>
    </citation>
    <scope>NUCLEOTIDE SEQUENCE [LARGE SCALE GENOMIC DNA]</scope>
    <source>
        <strain evidence="4 5">JCM 15591</strain>
    </source>
</reference>
<organism evidence="4 5">
    <name type="scientific">Nostocoides vanveenii</name>
    <dbReference type="NCBI Taxonomy" id="330835"/>
    <lineage>
        <taxon>Bacteria</taxon>
        <taxon>Bacillati</taxon>
        <taxon>Actinomycetota</taxon>
        <taxon>Actinomycetes</taxon>
        <taxon>Micrococcales</taxon>
        <taxon>Intrasporangiaceae</taxon>
        <taxon>Nostocoides</taxon>
    </lineage>
</organism>
<evidence type="ECO:0000313" key="5">
    <source>
        <dbReference type="Proteomes" id="UP001501475"/>
    </source>
</evidence>
<evidence type="ECO:0000313" key="4">
    <source>
        <dbReference type="EMBL" id="GAA1763931.1"/>
    </source>
</evidence>
<gene>
    <name evidence="4" type="ORF">GCM10009810_23800</name>
</gene>
<protein>
    <recommendedName>
        <fullName evidence="3">Protein-glutamine gamma-glutamyltransferase-like C-terminal domain-containing protein</fullName>
    </recommendedName>
</protein>